<dbReference type="CDD" id="cd01166">
    <property type="entry name" value="KdgK"/>
    <property type="match status" value="1"/>
</dbReference>
<evidence type="ECO:0000313" key="6">
    <source>
        <dbReference type="Proteomes" id="UP000218554"/>
    </source>
</evidence>
<keyword evidence="6" id="KW-1185">Reference proteome</keyword>
<dbReference type="PANTHER" id="PTHR43085:SF15">
    <property type="entry name" value="2-DEHYDRO-3-DEOXYGLUCONOKINASE"/>
    <property type="match status" value="1"/>
</dbReference>
<dbReference type="Gene3D" id="3.40.1190.20">
    <property type="match status" value="1"/>
</dbReference>
<comment type="similarity">
    <text evidence="1">Belongs to the carbohydrate kinase PfkB family.</text>
</comment>
<dbReference type="AlphaFoldDB" id="A0AAD1FH27"/>
<dbReference type="KEGG" id="pfuw:KF707C_33250"/>
<sequence length="306" mass="33655">MRIACLGECMIELSGSPLERRFGGDTLNTALYLARLLSSEPEPVAYISALGDDPLSRDMLARWREEGLDTERVAVRPGELPGLYLVELDPDGERRFFYWRDNSAARRHFATVEDFTPWLDRRRTDALYLSGISLALFPGQRREAFLDALEGFRAEGGQLWYDNNFRPALWHAAEARAAQERMLAMTDIALLTLDDECQLHGLRDAARVARNALDSGCGEVVVKRGAEPCLLAGPDHWLEVPAQSVPRVVDTCAAGDAFAAAYLASRIQGLDERHAAENGHRLAATVIGHFGAIIPRGSMPGIDPGG</sequence>
<evidence type="ECO:0000256" key="2">
    <source>
        <dbReference type="ARBA" id="ARBA00022679"/>
    </source>
</evidence>
<evidence type="ECO:0000256" key="1">
    <source>
        <dbReference type="ARBA" id="ARBA00010688"/>
    </source>
</evidence>
<gene>
    <name evidence="5" type="ORF">KF707C_33250</name>
</gene>
<keyword evidence="3 5" id="KW-0418">Kinase</keyword>
<proteinExistence type="inferred from homology"/>
<organism evidence="5 6">
    <name type="scientific">Metapseudomonas furukawaii</name>
    <name type="common">Pseudomonas furukawaii</name>
    <dbReference type="NCBI Taxonomy" id="1149133"/>
    <lineage>
        <taxon>Bacteria</taxon>
        <taxon>Pseudomonadati</taxon>
        <taxon>Pseudomonadota</taxon>
        <taxon>Gammaproteobacteria</taxon>
        <taxon>Pseudomonadales</taxon>
        <taxon>Pseudomonadaceae</taxon>
        <taxon>Metapseudomonas</taxon>
    </lineage>
</organism>
<dbReference type="GO" id="GO:0006974">
    <property type="term" value="P:DNA damage response"/>
    <property type="evidence" value="ECO:0007669"/>
    <property type="project" value="TreeGrafter"/>
</dbReference>
<dbReference type="GO" id="GO:0042840">
    <property type="term" value="P:D-glucuronate catabolic process"/>
    <property type="evidence" value="ECO:0007669"/>
    <property type="project" value="TreeGrafter"/>
</dbReference>
<feature type="domain" description="Carbohydrate kinase PfkB" evidence="4">
    <location>
        <begin position="3"/>
        <end position="295"/>
    </location>
</feature>
<reference evidence="5 6" key="2">
    <citation type="journal article" date="2017" name="Int. J. Syst. Evol. Microbiol.">
        <title>Pseudomonas furukawaii sp. nov., a polychlorinated biphenyl-degrading bacterium isolated from biphenyl-contaminated soil in Japan.</title>
        <authorList>
            <person name="Kimura N."/>
            <person name="Watanabe T."/>
            <person name="Suenaga H."/>
            <person name="Fujihara H."/>
            <person name="Futagami T."/>
            <person name="Goto M."/>
            <person name="Hanada S."/>
            <person name="Hirose J."/>
        </authorList>
    </citation>
    <scope>NUCLEOTIDE SEQUENCE [LARGE SCALE GENOMIC DNA]</scope>
    <source>
        <strain evidence="6">DSM 10086 / NBRC 110670 / KF707</strain>
    </source>
</reference>
<dbReference type="Proteomes" id="UP000218554">
    <property type="component" value="Chromosome"/>
</dbReference>
<evidence type="ECO:0000313" key="5">
    <source>
        <dbReference type="EMBL" id="BAU75013.1"/>
    </source>
</evidence>
<accession>A0AAD1FH27</accession>
<dbReference type="GO" id="GO:0008673">
    <property type="term" value="F:2-dehydro-3-deoxygluconokinase activity"/>
    <property type="evidence" value="ECO:0007669"/>
    <property type="project" value="UniProtKB-EC"/>
</dbReference>
<dbReference type="PANTHER" id="PTHR43085">
    <property type="entry name" value="HEXOKINASE FAMILY MEMBER"/>
    <property type="match status" value="1"/>
</dbReference>
<dbReference type="InterPro" id="IPR029056">
    <property type="entry name" value="Ribokinase-like"/>
</dbReference>
<dbReference type="InterPro" id="IPR011611">
    <property type="entry name" value="PfkB_dom"/>
</dbReference>
<keyword evidence="2 5" id="KW-0808">Transferase</keyword>
<protein>
    <submittedName>
        <fullName evidence="5">2-dehydro-3-deoxygluconate kinase</fullName>
        <ecNumber evidence="5">2.7.1.45</ecNumber>
    </submittedName>
</protein>
<dbReference type="EC" id="2.7.1.45" evidence="5"/>
<reference evidence="6" key="1">
    <citation type="submission" date="2015-05" db="EMBL/GenBank/DDBJ databases">
        <title>Draft genome sequencing of a biphenyl-degrading bacterium, Pseudomonas balearica KF707 (=NBRC110670).</title>
        <authorList>
            <person name="Kimura N."/>
            <person name="Hirose J."/>
            <person name="Watanabe T."/>
            <person name="Suenaga H."/>
            <person name="Fujihara H."/>
            <person name="Noguchi M."/>
            <person name="Hashimoto M."/>
            <person name="Shimodaira J."/>
            <person name="Tsuchikane K."/>
            <person name="Hosoyama A."/>
            <person name="Yamazoe A."/>
            <person name="Fujita N."/>
            <person name="Furukawa K."/>
        </authorList>
    </citation>
    <scope>NUCLEOTIDE SEQUENCE [LARGE SCALE GENOMIC DNA]</scope>
    <source>
        <strain evidence="6">DSM 10086 / NBRC 110670 / KF707</strain>
    </source>
</reference>
<dbReference type="InterPro" id="IPR050306">
    <property type="entry name" value="PfkB_Carbo_kinase"/>
</dbReference>
<dbReference type="GO" id="GO:0019698">
    <property type="term" value="P:D-galacturonate catabolic process"/>
    <property type="evidence" value="ECO:0007669"/>
    <property type="project" value="TreeGrafter"/>
</dbReference>
<evidence type="ECO:0000256" key="3">
    <source>
        <dbReference type="ARBA" id="ARBA00022777"/>
    </source>
</evidence>
<name>A0AAD1FH27_METFU</name>
<dbReference type="Pfam" id="PF00294">
    <property type="entry name" value="PfkB"/>
    <property type="match status" value="1"/>
</dbReference>
<evidence type="ECO:0000259" key="4">
    <source>
        <dbReference type="Pfam" id="PF00294"/>
    </source>
</evidence>
<dbReference type="GO" id="GO:0005829">
    <property type="term" value="C:cytosol"/>
    <property type="evidence" value="ECO:0007669"/>
    <property type="project" value="TreeGrafter"/>
</dbReference>
<dbReference type="PROSITE" id="PS00584">
    <property type="entry name" value="PFKB_KINASES_2"/>
    <property type="match status" value="1"/>
</dbReference>
<dbReference type="InterPro" id="IPR002173">
    <property type="entry name" value="Carboh/pur_kinase_PfkB_CS"/>
</dbReference>
<dbReference type="SUPFAM" id="SSF53613">
    <property type="entry name" value="Ribokinase-like"/>
    <property type="match status" value="1"/>
</dbReference>
<dbReference type="RefSeq" id="WP_036993543.1">
    <property type="nucleotide sequence ID" value="NZ_AJMR01000214.1"/>
</dbReference>
<dbReference type="EMBL" id="AP014862">
    <property type="protein sequence ID" value="BAU75013.1"/>
    <property type="molecule type" value="Genomic_DNA"/>
</dbReference>